<dbReference type="GO" id="GO:0016020">
    <property type="term" value="C:membrane"/>
    <property type="evidence" value="ECO:0007669"/>
    <property type="project" value="UniProtKB-SubCell"/>
</dbReference>
<proteinExistence type="inferred from homology"/>
<protein>
    <recommendedName>
        <fullName evidence="7">EamA domain-containing protein</fullName>
    </recommendedName>
</protein>
<comment type="subcellular location">
    <subcellularLocation>
        <location evidence="1">Membrane</location>
        <topology evidence="1">Multi-pass membrane protein</topology>
    </subcellularLocation>
</comment>
<evidence type="ECO:0000256" key="4">
    <source>
        <dbReference type="ARBA" id="ARBA00022989"/>
    </source>
</evidence>
<dbReference type="Gene3D" id="1.10.3730.20">
    <property type="match status" value="1"/>
</dbReference>
<dbReference type="Proteomes" id="UP000009881">
    <property type="component" value="Unassembled WGS sequence"/>
</dbReference>
<feature type="transmembrane region" description="Helical" evidence="6">
    <location>
        <begin position="89"/>
        <end position="107"/>
    </location>
</feature>
<evidence type="ECO:0000256" key="5">
    <source>
        <dbReference type="ARBA" id="ARBA00023136"/>
    </source>
</evidence>
<reference evidence="8 9" key="1">
    <citation type="journal article" date="2013" name="Genome Announc.">
        <title>Draft Genome Sequence of an Alphaproteobacterium, Caenispirillum salinarum AK4(T), Isolated from a Solar Saltern.</title>
        <authorList>
            <person name="Khatri I."/>
            <person name="Singh A."/>
            <person name="Korpole S."/>
            <person name="Pinnaka A.K."/>
            <person name="Subramanian S."/>
        </authorList>
    </citation>
    <scope>NUCLEOTIDE SEQUENCE [LARGE SCALE GENOMIC DNA]</scope>
    <source>
        <strain evidence="8 9">AK4</strain>
    </source>
</reference>
<accession>K9HUG8</accession>
<feature type="transmembrane region" description="Helical" evidence="6">
    <location>
        <begin position="279"/>
        <end position="297"/>
    </location>
</feature>
<sequence length="318" mass="34387">MPSLLDRAQRPFALMAERLPENMRGVLWMVTGSIAFGFMGAGIKFAGASGLHAFEVAFFRCLFGLLALSPFLFGGGVVTVLATKRPGMHLLRVLFGSATMLCIFYAITHMELAAATALAYARPLFLIVLAVVFLGEAVRWRRWLATACGFGGVLMILRPDVGAMNDAAWAALMAAFLMACVITIIKRMSTTERPLTMLAWFSIASCIVTGVAAAPVWITPDWEQLALLAAVGTIGTIGQYCVLRAYRLAEATIVVPFDYFQIPIAWALGFFLFAEQPSWLTLAGAAVIAGSTLYILLREARLKKQDPPPPSATDTPAE</sequence>
<organism evidence="8 9">
    <name type="scientific">Caenispirillum salinarum AK4</name>
    <dbReference type="NCBI Taxonomy" id="1238182"/>
    <lineage>
        <taxon>Bacteria</taxon>
        <taxon>Pseudomonadati</taxon>
        <taxon>Pseudomonadota</taxon>
        <taxon>Alphaproteobacteria</taxon>
        <taxon>Rhodospirillales</taxon>
        <taxon>Novispirillaceae</taxon>
        <taxon>Caenispirillum</taxon>
    </lineage>
</organism>
<dbReference type="AlphaFoldDB" id="K9HUG8"/>
<evidence type="ECO:0000256" key="3">
    <source>
        <dbReference type="ARBA" id="ARBA00022692"/>
    </source>
</evidence>
<evidence type="ECO:0000256" key="6">
    <source>
        <dbReference type="SAM" id="Phobius"/>
    </source>
</evidence>
<dbReference type="PANTHER" id="PTHR22911">
    <property type="entry name" value="ACYL-MALONYL CONDENSING ENZYME-RELATED"/>
    <property type="match status" value="1"/>
</dbReference>
<dbReference type="eggNOG" id="COG0697">
    <property type="taxonomic scope" value="Bacteria"/>
</dbReference>
<comment type="similarity">
    <text evidence="2">Belongs to the drug/metabolite transporter (DMT) superfamily. 10 TMS drug/metabolite exporter (DME) (TC 2.A.7.3) family.</text>
</comment>
<feature type="transmembrane region" description="Helical" evidence="6">
    <location>
        <begin position="143"/>
        <end position="161"/>
    </location>
</feature>
<dbReference type="PANTHER" id="PTHR22911:SF6">
    <property type="entry name" value="SOLUTE CARRIER FAMILY 35 MEMBER G1"/>
    <property type="match status" value="1"/>
</dbReference>
<feature type="transmembrane region" description="Helical" evidence="6">
    <location>
        <begin position="224"/>
        <end position="243"/>
    </location>
</feature>
<feature type="transmembrane region" description="Helical" evidence="6">
    <location>
        <begin position="255"/>
        <end position="273"/>
    </location>
</feature>
<dbReference type="OrthoDB" id="9812899at2"/>
<keyword evidence="4 6" id="KW-1133">Transmembrane helix</keyword>
<evidence type="ECO:0000256" key="2">
    <source>
        <dbReference type="ARBA" id="ARBA00009853"/>
    </source>
</evidence>
<keyword evidence="3 6" id="KW-0812">Transmembrane</keyword>
<feature type="domain" description="EamA" evidence="7">
    <location>
        <begin position="169"/>
        <end position="296"/>
    </location>
</feature>
<dbReference type="InterPro" id="IPR037185">
    <property type="entry name" value="EmrE-like"/>
</dbReference>
<evidence type="ECO:0000259" key="7">
    <source>
        <dbReference type="Pfam" id="PF00892"/>
    </source>
</evidence>
<dbReference type="InterPro" id="IPR000620">
    <property type="entry name" value="EamA_dom"/>
</dbReference>
<evidence type="ECO:0000313" key="8">
    <source>
        <dbReference type="EMBL" id="EKV31896.1"/>
    </source>
</evidence>
<feature type="transmembrane region" description="Helical" evidence="6">
    <location>
        <begin position="57"/>
        <end position="82"/>
    </location>
</feature>
<dbReference type="SUPFAM" id="SSF103481">
    <property type="entry name" value="Multidrug resistance efflux transporter EmrE"/>
    <property type="match status" value="2"/>
</dbReference>
<keyword evidence="9" id="KW-1185">Reference proteome</keyword>
<feature type="transmembrane region" description="Helical" evidence="6">
    <location>
        <begin position="113"/>
        <end position="134"/>
    </location>
</feature>
<keyword evidence="5 6" id="KW-0472">Membrane</keyword>
<gene>
    <name evidence="8" type="ORF">C882_2960</name>
</gene>
<feature type="domain" description="EamA" evidence="7">
    <location>
        <begin position="24"/>
        <end position="157"/>
    </location>
</feature>
<evidence type="ECO:0000256" key="1">
    <source>
        <dbReference type="ARBA" id="ARBA00004141"/>
    </source>
</evidence>
<dbReference type="RefSeq" id="WP_009539157.1">
    <property type="nucleotide sequence ID" value="NZ_ANHY01000004.1"/>
</dbReference>
<name>K9HUG8_9PROT</name>
<comment type="caution">
    <text evidence="8">The sequence shown here is derived from an EMBL/GenBank/DDBJ whole genome shotgun (WGS) entry which is preliminary data.</text>
</comment>
<feature type="transmembrane region" description="Helical" evidence="6">
    <location>
        <begin position="167"/>
        <end position="185"/>
    </location>
</feature>
<dbReference type="Pfam" id="PF00892">
    <property type="entry name" value="EamA"/>
    <property type="match status" value="2"/>
</dbReference>
<evidence type="ECO:0000313" key="9">
    <source>
        <dbReference type="Proteomes" id="UP000009881"/>
    </source>
</evidence>
<feature type="transmembrane region" description="Helical" evidence="6">
    <location>
        <begin position="197"/>
        <end position="218"/>
    </location>
</feature>
<dbReference type="EMBL" id="ANHY01000004">
    <property type="protein sequence ID" value="EKV31896.1"/>
    <property type="molecule type" value="Genomic_DNA"/>
</dbReference>
<dbReference type="STRING" id="1238182.C882_2960"/>
<feature type="transmembrane region" description="Helical" evidence="6">
    <location>
        <begin position="25"/>
        <end position="45"/>
    </location>
</feature>